<dbReference type="AlphaFoldDB" id="C0CH01"/>
<evidence type="ECO:0000313" key="3">
    <source>
        <dbReference type="Proteomes" id="UP000003100"/>
    </source>
</evidence>
<dbReference type="InterPro" id="IPR007525">
    <property type="entry name" value="FrhB_FdhB_C"/>
</dbReference>
<protein>
    <recommendedName>
        <fullName evidence="1">Coenzyme F420 hydrogenase/dehydrogenase beta subunit C-terminal domain-containing protein</fullName>
    </recommendedName>
</protein>
<dbReference type="PANTHER" id="PTHR43193">
    <property type="match status" value="1"/>
</dbReference>
<dbReference type="EMBL" id="ACBZ01000002">
    <property type="protein sequence ID" value="EEG51057.1"/>
    <property type="molecule type" value="Genomic_DNA"/>
</dbReference>
<reference evidence="2 3" key="2">
    <citation type="submission" date="2009-02" db="EMBL/GenBank/DDBJ databases">
        <title>Draft genome sequence of Blautia hydrogenotrophica DSM 10507 (Ruminococcus hydrogenotrophicus DSM 10507).</title>
        <authorList>
            <person name="Sudarsanam P."/>
            <person name="Ley R."/>
            <person name="Guruge J."/>
            <person name="Turnbaugh P.J."/>
            <person name="Mahowald M."/>
            <person name="Liep D."/>
            <person name="Gordon J."/>
        </authorList>
    </citation>
    <scope>NUCLEOTIDE SEQUENCE [LARGE SCALE GENOMIC DNA]</scope>
    <source>
        <strain evidence="3">DSM 10507 / JCM 14656 / S5a33</strain>
    </source>
</reference>
<accession>C0CH01</accession>
<proteinExistence type="predicted"/>
<dbReference type="Proteomes" id="UP000003100">
    <property type="component" value="Unassembled WGS sequence"/>
</dbReference>
<dbReference type="eggNOG" id="COG1035">
    <property type="taxonomic scope" value="Bacteria"/>
</dbReference>
<dbReference type="RefSeq" id="WP_005944752.1">
    <property type="nucleotide sequence ID" value="NZ_CP136423.1"/>
</dbReference>
<name>C0CH01_BLAHS</name>
<gene>
    <name evidence="2" type="ORF">RUMHYD_00114</name>
</gene>
<dbReference type="Pfam" id="PF04432">
    <property type="entry name" value="FrhB_FdhB_C"/>
    <property type="match status" value="1"/>
</dbReference>
<keyword evidence="3" id="KW-1185">Reference proteome</keyword>
<reference evidence="2 3" key="1">
    <citation type="submission" date="2009-01" db="EMBL/GenBank/DDBJ databases">
        <authorList>
            <person name="Fulton L."/>
            <person name="Clifton S."/>
            <person name="Fulton B."/>
            <person name="Xu J."/>
            <person name="Minx P."/>
            <person name="Pepin K.H."/>
            <person name="Johnson M."/>
            <person name="Bhonagiri V."/>
            <person name="Nash W.E."/>
            <person name="Mardis E.R."/>
            <person name="Wilson R.K."/>
        </authorList>
    </citation>
    <scope>NUCLEOTIDE SEQUENCE [LARGE SCALE GENOMIC DNA]</scope>
    <source>
        <strain evidence="3">DSM 10507 / JCM 14656 / S5a33</strain>
    </source>
</reference>
<dbReference type="PATRIC" id="fig|476272.21.peg.3120"/>
<dbReference type="GeneID" id="86821280"/>
<dbReference type="HOGENOM" id="CLU_037958_1_0_9"/>
<comment type="caution">
    <text evidence="2">The sequence shown here is derived from an EMBL/GenBank/DDBJ whole genome shotgun (WGS) entry which is preliminary data.</text>
</comment>
<feature type="domain" description="Coenzyme F420 hydrogenase/dehydrogenase beta subunit C-terminal" evidence="1">
    <location>
        <begin position="94"/>
        <end position="248"/>
    </location>
</feature>
<dbReference type="InterPro" id="IPR052977">
    <property type="entry name" value="Polyferredoxin-like_ET"/>
</dbReference>
<evidence type="ECO:0000313" key="2">
    <source>
        <dbReference type="EMBL" id="EEG51057.1"/>
    </source>
</evidence>
<evidence type="ECO:0000259" key="1">
    <source>
        <dbReference type="Pfam" id="PF04432"/>
    </source>
</evidence>
<dbReference type="PANTHER" id="PTHR43193:SF2">
    <property type="entry name" value="POLYFERREDOXIN PROTEIN FWDF"/>
    <property type="match status" value="1"/>
</dbReference>
<sequence length="314" mass="36357">MTNTNYPICYAVKNKNIDIVAQSRSGGAFTAFSDDVLEKGGVIYGCVFEGLKVLHIRAVSKEGRDRMRNSKYIQSNIENIYLQVKKDLDAQKIVLFSGTPCQCHAIKKYIGNKVYENLILIDIVCQGVASTKVWEDYCAYVSKKVKEPIVSVSFRNKKFGWKSHIESFYGNKKEYHSGIMRDLISNRYILRPSCYSCPYKNMQRQGDLTLGDLWTDEQMKLPFNDYDGISLVLVNSDKGQEIFNASASKTESIRIDITRCKQRSLHTQVEPQKNREAFWKNYKKRSFSYIISHYTTETRTNRFKKFIKQVVRRG</sequence>
<organism evidence="2 3">
    <name type="scientific">Blautia hydrogenotrophica (strain DSM 10507 / JCM 14656 / S5a33)</name>
    <name type="common">Ruminococcus hydrogenotrophicus</name>
    <dbReference type="NCBI Taxonomy" id="476272"/>
    <lineage>
        <taxon>Bacteria</taxon>
        <taxon>Bacillati</taxon>
        <taxon>Bacillota</taxon>
        <taxon>Clostridia</taxon>
        <taxon>Lachnospirales</taxon>
        <taxon>Lachnospiraceae</taxon>
        <taxon>Blautia</taxon>
    </lineage>
</organism>